<evidence type="ECO:0000313" key="3">
    <source>
        <dbReference type="Proteomes" id="UP001199135"/>
    </source>
</evidence>
<accession>A0ABS8J7E4</accession>
<feature type="region of interest" description="Disordered" evidence="1">
    <location>
        <begin position="56"/>
        <end position="81"/>
    </location>
</feature>
<dbReference type="SUPFAM" id="SSF47413">
    <property type="entry name" value="lambda repressor-like DNA-binding domains"/>
    <property type="match status" value="1"/>
</dbReference>
<dbReference type="Pfam" id="PF15943">
    <property type="entry name" value="YdaS_toxin"/>
    <property type="match status" value="1"/>
</dbReference>
<dbReference type="GeneID" id="87004392"/>
<dbReference type="Proteomes" id="UP001199135">
    <property type="component" value="Unassembled WGS sequence"/>
</dbReference>
<evidence type="ECO:0000313" key="2">
    <source>
        <dbReference type="EMBL" id="MCC7659931.1"/>
    </source>
</evidence>
<comment type="caution">
    <text evidence="2">The sequence shown here is derived from an EMBL/GenBank/DDBJ whole genome shotgun (WGS) entry which is preliminary data.</text>
</comment>
<proteinExistence type="predicted"/>
<evidence type="ECO:0000256" key="1">
    <source>
        <dbReference type="SAM" id="MobiDB-lite"/>
    </source>
</evidence>
<dbReference type="InterPro" id="IPR010982">
    <property type="entry name" value="Lambda_DNA-bd_dom_sf"/>
</dbReference>
<dbReference type="RefSeq" id="WP_103773913.1">
    <property type="nucleotide sequence ID" value="NZ_VOSN01000022.1"/>
</dbReference>
<sequence length="81" mass="8985">MTGLDKAIKVAVNQRRLALMLGIKPSSLNRWVKKYNGRVPEAHLLKIYELTGVTPHEIRPDIHPNPTSGLPPEPQDNKPGA</sequence>
<protein>
    <submittedName>
        <fullName evidence="2">Helix-turn-helix domain-containing protein</fullName>
    </submittedName>
</protein>
<gene>
    <name evidence="2" type="ORF">FUU20_14430</name>
</gene>
<dbReference type="EMBL" id="VOSO01000014">
    <property type="protein sequence ID" value="MCC7659931.1"/>
    <property type="molecule type" value="Genomic_DNA"/>
</dbReference>
<name>A0ABS8J7E4_9GAMM</name>
<organism evidence="2 3">
    <name type="scientific">Serratia montpellierensis</name>
    <dbReference type="NCBI Taxonomy" id="2598730"/>
    <lineage>
        <taxon>Bacteria</taxon>
        <taxon>Pseudomonadati</taxon>
        <taxon>Pseudomonadota</taxon>
        <taxon>Gammaproteobacteria</taxon>
        <taxon>Enterobacterales</taxon>
        <taxon>Yersiniaceae</taxon>
        <taxon>Serratia</taxon>
    </lineage>
</organism>
<dbReference type="Gene3D" id="1.10.260.40">
    <property type="entry name" value="lambda repressor-like DNA-binding domains"/>
    <property type="match status" value="1"/>
</dbReference>
<keyword evidence="3" id="KW-1185">Reference proteome</keyword>
<dbReference type="InterPro" id="IPR031856">
    <property type="entry name" value="YdaS_toxin-like"/>
</dbReference>
<reference evidence="2 3" key="1">
    <citation type="submission" date="2019-08" db="EMBL/GenBank/DDBJ databases">
        <title>Genome sequencing of Psyttalia spp.-associated microbial isolates reveals a potentially novel species in the Serratia genus.</title>
        <authorList>
            <person name="Tannieres-Laurent M."/>
            <person name="Sparks M.E."/>
            <person name="Blackburn M.B."/>
            <person name="Gundersen-Rindal D.E."/>
            <person name="Bon M.-C."/>
        </authorList>
    </citation>
    <scope>NUCLEOTIDE SEQUENCE [LARGE SCALE GENOMIC DNA]</scope>
    <source>
        <strain evidence="3">Pon4B</strain>
    </source>
</reference>